<comment type="function">
    <text evidence="8">Required for the formation of axial filaments and for anchoring the origin regions at the cell poles in sporulating cells, thus ensuring proper chromosome segregation in the prespore. Binds in a dispersed manner throughout the chromosome but preferentially to sites clustered in the origin portion of the chromosome, causing condensation of the chromosome and its remodeling into an elongated, anchored structure.</text>
</comment>
<comment type="subcellular location">
    <subcellularLocation>
        <location evidence="8">Cytoplasm</location>
    </subcellularLocation>
    <text evidence="8">Localizes to cell poles and nucleoid.</text>
</comment>
<gene>
    <name evidence="8" type="primary">racA</name>
    <name evidence="10" type="ORF">LCY76_12815</name>
</gene>
<dbReference type="EMBL" id="JAIWJX010000002">
    <property type="protein sequence ID" value="MCK6257472.1"/>
    <property type="molecule type" value="Genomic_DNA"/>
</dbReference>
<evidence type="ECO:0000256" key="1">
    <source>
        <dbReference type="ARBA" id="ARBA00022490"/>
    </source>
</evidence>
<dbReference type="RefSeq" id="WP_248252964.1">
    <property type="nucleotide sequence ID" value="NZ_JAIWJX010000002.1"/>
</dbReference>
<dbReference type="Proteomes" id="UP001139011">
    <property type="component" value="Unassembled WGS sequence"/>
</dbReference>
<keyword evidence="2 8" id="KW-0132">Cell division</keyword>
<reference evidence="10" key="1">
    <citation type="submission" date="2021-09" db="EMBL/GenBank/DDBJ databases">
        <title>Genome analysis of Fictibacillus sp. KIGAM418 isolated from marine sediment.</title>
        <authorList>
            <person name="Seo M.-J."/>
            <person name="Cho E.-S."/>
            <person name="Hwang C.Y."/>
        </authorList>
    </citation>
    <scope>NUCLEOTIDE SEQUENCE</scope>
    <source>
        <strain evidence="10">KIGAM418</strain>
    </source>
</reference>
<evidence type="ECO:0000256" key="3">
    <source>
        <dbReference type="ARBA" id="ARBA00022829"/>
    </source>
</evidence>
<keyword evidence="4 8" id="KW-0749">Sporulation</keyword>
<evidence type="ECO:0000313" key="10">
    <source>
        <dbReference type="EMBL" id="MCK6257472.1"/>
    </source>
</evidence>
<dbReference type="InterPro" id="IPR000551">
    <property type="entry name" value="MerR-type_HTH_dom"/>
</dbReference>
<sequence length="169" mass="19794">MEMVFKTKTVSEELGVNPTTIQRWVKHFNLTCQKNDHGHYLFSEQDIEDLREIKKQLDAGLLMNDIQIAAQVKSPVAPVKAQRFDERFESLMAQIEKLEKKIEEKADDVLSYQVLQHATEMDDMMKRLIKIEEKIEDIEVKLLKMPQGTEETAGYKKPRRNWLVSLFTL</sequence>
<dbReference type="SUPFAM" id="SSF46955">
    <property type="entry name" value="Putative DNA-binding domain"/>
    <property type="match status" value="1"/>
</dbReference>
<comment type="caution">
    <text evidence="10">The sequence shown here is derived from an EMBL/GenBank/DDBJ whole genome shotgun (WGS) entry which is preliminary data.</text>
</comment>
<evidence type="ECO:0000256" key="6">
    <source>
        <dbReference type="ARBA" id="ARBA00023125"/>
    </source>
</evidence>
<feature type="domain" description="HTH merR-type" evidence="9">
    <location>
        <begin position="6"/>
        <end position="69"/>
    </location>
</feature>
<evidence type="ECO:0000313" key="11">
    <source>
        <dbReference type="Proteomes" id="UP001139011"/>
    </source>
</evidence>
<evidence type="ECO:0000256" key="8">
    <source>
        <dbReference type="HAMAP-Rule" id="MF_01170"/>
    </source>
</evidence>
<dbReference type="GO" id="GO:0007059">
    <property type="term" value="P:chromosome segregation"/>
    <property type="evidence" value="ECO:0007669"/>
    <property type="project" value="UniProtKB-UniRule"/>
</dbReference>
<organism evidence="10 11">
    <name type="scientific">Fictibacillus marinisediminis</name>
    <dbReference type="NCBI Taxonomy" id="2878389"/>
    <lineage>
        <taxon>Bacteria</taxon>
        <taxon>Bacillati</taxon>
        <taxon>Bacillota</taxon>
        <taxon>Bacilli</taxon>
        <taxon>Bacillales</taxon>
        <taxon>Fictibacillaceae</taxon>
        <taxon>Fictibacillus</taxon>
    </lineage>
</organism>
<dbReference type="InterPro" id="IPR009061">
    <property type="entry name" value="DNA-bd_dom_put_sf"/>
</dbReference>
<dbReference type="GO" id="GO:0003700">
    <property type="term" value="F:DNA-binding transcription factor activity"/>
    <property type="evidence" value="ECO:0007669"/>
    <property type="project" value="InterPro"/>
</dbReference>
<evidence type="ECO:0000256" key="5">
    <source>
        <dbReference type="ARBA" id="ARBA00023054"/>
    </source>
</evidence>
<dbReference type="GO" id="GO:0008356">
    <property type="term" value="P:asymmetric cell division"/>
    <property type="evidence" value="ECO:0007669"/>
    <property type="project" value="UniProtKB-UniRule"/>
</dbReference>
<proteinExistence type="inferred from homology"/>
<keyword evidence="6 8" id="KW-0238">DNA-binding</keyword>
<dbReference type="GO" id="GO:0030435">
    <property type="term" value="P:sporulation resulting in formation of a cellular spore"/>
    <property type="evidence" value="ECO:0007669"/>
    <property type="project" value="UniProtKB-UniRule"/>
</dbReference>
<dbReference type="GO" id="GO:0003690">
    <property type="term" value="F:double-stranded DNA binding"/>
    <property type="evidence" value="ECO:0007669"/>
    <property type="project" value="UniProtKB-UniRule"/>
</dbReference>
<keyword evidence="11" id="KW-1185">Reference proteome</keyword>
<protein>
    <recommendedName>
        <fullName evidence="8">Chromosome-anchoring protein RacA</fullName>
    </recommendedName>
</protein>
<evidence type="ECO:0000256" key="4">
    <source>
        <dbReference type="ARBA" id="ARBA00022969"/>
    </source>
</evidence>
<feature type="coiled-coil region" evidence="8">
    <location>
        <begin position="81"/>
        <end position="141"/>
    </location>
</feature>
<dbReference type="PANTHER" id="PTHR30204">
    <property type="entry name" value="REDOX-CYCLING DRUG-SENSING TRANSCRIPTIONAL ACTIVATOR SOXR"/>
    <property type="match status" value="1"/>
</dbReference>
<evidence type="ECO:0000259" key="9">
    <source>
        <dbReference type="Pfam" id="PF13411"/>
    </source>
</evidence>
<name>A0A9X2BFM6_9BACL</name>
<keyword evidence="5 8" id="KW-0175">Coiled coil</keyword>
<dbReference type="PANTHER" id="PTHR30204:SF96">
    <property type="entry name" value="CHROMOSOME-ANCHORING PROTEIN RACA"/>
    <property type="match status" value="1"/>
</dbReference>
<keyword evidence="1 8" id="KW-0963">Cytoplasm</keyword>
<feature type="DNA-binding region" description="H-T-H motif" evidence="8">
    <location>
        <begin position="7"/>
        <end position="27"/>
    </location>
</feature>
<evidence type="ECO:0000256" key="2">
    <source>
        <dbReference type="ARBA" id="ARBA00022618"/>
    </source>
</evidence>
<comment type="similarity">
    <text evidence="8">Belongs to the RacA family.</text>
</comment>
<dbReference type="HAMAP" id="MF_01170">
    <property type="entry name" value="RacA"/>
    <property type="match status" value="1"/>
</dbReference>
<evidence type="ECO:0000256" key="7">
    <source>
        <dbReference type="ARBA" id="ARBA00023306"/>
    </source>
</evidence>
<dbReference type="AlphaFoldDB" id="A0A9X2BFM6"/>
<dbReference type="Gene3D" id="1.10.1660.10">
    <property type="match status" value="1"/>
</dbReference>
<dbReference type="GO" id="GO:0030261">
    <property type="term" value="P:chromosome condensation"/>
    <property type="evidence" value="ECO:0007669"/>
    <property type="project" value="UniProtKB-UniRule"/>
</dbReference>
<keyword evidence="3 8" id="KW-0159">Chromosome partition</keyword>
<dbReference type="GO" id="GO:0005737">
    <property type="term" value="C:cytoplasm"/>
    <property type="evidence" value="ECO:0007669"/>
    <property type="project" value="UniProtKB-SubCell"/>
</dbReference>
<dbReference type="Pfam" id="PF13411">
    <property type="entry name" value="MerR_1"/>
    <property type="match status" value="1"/>
</dbReference>
<dbReference type="CDD" id="cd04762">
    <property type="entry name" value="HTH_MerR-trunc"/>
    <property type="match status" value="1"/>
</dbReference>
<accession>A0A9X2BFM6</accession>
<keyword evidence="7 8" id="KW-0131">Cell cycle</keyword>
<dbReference type="InterPro" id="IPR023522">
    <property type="entry name" value="Chrosome_anchoring_RacA"/>
</dbReference>
<dbReference type="InterPro" id="IPR047057">
    <property type="entry name" value="MerR_fam"/>
</dbReference>